<dbReference type="InterPro" id="IPR019428">
    <property type="entry name" value="7TM_GPCR_serpentine_rcpt_Str"/>
</dbReference>
<dbReference type="SUPFAM" id="SSF81321">
    <property type="entry name" value="Family A G protein-coupled receptor-like"/>
    <property type="match status" value="1"/>
</dbReference>
<feature type="transmembrane region" description="Helical" evidence="1">
    <location>
        <begin position="28"/>
        <end position="56"/>
    </location>
</feature>
<dbReference type="EMBL" id="PDUG01000005">
    <property type="protein sequence ID" value="PIC29351.1"/>
    <property type="molecule type" value="Genomic_DNA"/>
</dbReference>
<proteinExistence type="predicted"/>
<evidence type="ECO:0000256" key="1">
    <source>
        <dbReference type="SAM" id="Phobius"/>
    </source>
</evidence>
<dbReference type="AlphaFoldDB" id="A0A2G5TQH5"/>
<protein>
    <recommendedName>
        <fullName evidence="4">Seven TM Receptor</fullName>
    </recommendedName>
</protein>
<dbReference type="PANTHER" id="PTHR46000">
    <property type="entry name" value="SEVEN TM RECEPTOR-RELATED"/>
    <property type="match status" value="1"/>
</dbReference>
<name>A0A2G5TQH5_9PELO</name>
<dbReference type="Proteomes" id="UP000230233">
    <property type="component" value="Chromosome V"/>
</dbReference>
<evidence type="ECO:0000313" key="3">
    <source>
        <dbReference type="Proteomes" id="UP000230233"/>
    </source>
</evidence>
<accession>A0A2G5TQH5</accession>
<dbReference type="PANTHER" id="PTHR46000:SF9">
    <property type="entry name" value="SEVEN TM RECEPTOR"/>
    <property type="match status" value="1"/>
</dbReference>
<keyword evidence="1" id="KW-0812">Transmembrane</keyword>
<evidence type="ECO:0000313" key="2">
    <source>
        <dbReference type="EMBL" id="PIC29351.1"/>
    </source>
</evidence>
<dbReference type="OrthoDB" id="5819992at2759"/>
<sequence length="364" mass="42076">MHSDVTVYTAPVKFAISQAMPYSENFLFWIWATHLVPKIGFIFTTLFGSILLLLNFFGAQKSFGTYKYLISMFTILGVTFSAIEILVYPNVHNFNAGFLFFSFEKTLGMVDSWNRNIPITSYTFFHSTTMALLSVQFIYRYWAVFDIHKLRYFKGPNALIWVAYCSFFGFQYSLGSSYFFKRDDVSDEYFRKEMLTRYNANIAELPAMAIVAYDPSDGSARWRNIMGIGNMCVVVNFLYGVMVFCGWSMHTKMEEKIQNFSEILRKHHKQFFKTLVLQITMPTIILFIPICIIMILPLLNLNISIPSGVMLCCFTLYPATDSLIVMYVVSEYRITARRLQKMVCGSCCHIRHKKVLDTNLTSLA</sequence>
<feature type="transmembrane region" description="Helical" evidence="1">
    <location>
        <begin position="119"/>
        <end position="139"/>
    </location>
</feature>
<gene>
    <name evidence="2" type="primary">Cnig_chr_V.g20960</name>
    <name evidence="2" type="ORF">B9Z55_020960</name>
</gene>
<evidence type="ECO:0008006" key="4">
    <source>
        <dbReference type="Google" id="ProtNLM"/>
    </source>
</evidence>
<reference evidence="3" key="1">
    <citation type="submission" date="2017-10" db="EMBL/GenBank/DDBJ databases">
        <title>Rapid genome shrinkage in a self-fertile nematode reveals novel sperm competition proteins.</title>
        <authorList>
            <person name="Yin D."/>
            <person name="Schwarz E.M."/>
            <person name="Thomas C.G."/>
            <person name="Felde R.L."/>
            <person name="Korf I.F."/>
            <person name="Cutter A.D."/>
            <person name="Schartner C.M."/>
            <person name="Ralston E.J."/>
            <person name="Meyer B.J."/>
            <person name="Haag E.S."/>
        </authorList>
    </citation>
    <scope>NUCLEOTIDE SEQUENCE [LARGE SCALE GENOMIC DNA]</scope>
    <source>
        <strain evidence="3">JU1422</strain>
    </source>
</reference>
<feature type="transmembrane region" description="Helical" evidence="1">
    <location>
        <begin position="68"/>
        <end position="88"/>
    </location>
</feature>
<feature type="transmembrane region" description="Helical" evidence="1">
    <location>
        <begin position="225"/>
        <end position="247"/>
    </location>
</feature>
<feature type="transmembrane region" description="Helical" evidence="1">
    <location>
        <begin position="275"/>
        <end position="299"/>
    </location>
</feature>
<feature type="transmembrane region" description="Helical" evidence="1">
    <location>
        <begin position="159"/>
        <end position="180"/>
    </location>
</feature>
<organism evidence="2 3">
    <name type="scientific">Caenorhabditis nigoni</name>
    <dbReference type="NCBI Taxonomy" id="1611254"/>
    <lineage>
        <taxon>Eukaryota</taxon>
        <taxon>Metazoa</taxon>
        <taxon>Ecdysozoa</taxon>
        <taxon>Nematoda</taxon>
        <taxon>Chromadorea</taxon>
        <taxon>Rhabditida</taxon>
        <taxon>Rhabditina</taxon>
        <taxon>Rhabditomorpha</taxon>
        <taxon>Rhabditoidea</taxon>
        <taxon>Rhabditidae</taxon>
        <taxon>Peloderinae</taxon>
        <taxon>Caenorhabditis</taxon>
    </lineage>
</organism>
<keyword evidence="1" id="KW-0472">Membrane</keyword>
<keyword evidence="3" id="KW-1185">Reference proteome</keyword>
<comment type="caution">
    <text evidence="2">The sequence shown here is derived from an EMBL/GenBank/DDBJ whole genome shotgun (WGS) entry which is preliminary data.</text>
</comment>
<keyword evidence="1" id="KW-1133">Transmembrane helix</keyword>
<dbReference type="Pfam" id="PF10326">
    <property type="entry name" value="7TM_GPCR_Str"/>
    <property type="match status" value="1"/>
</dbReference>
<feature type="transmembrane region" description="Helical" evidence="1">
    <location>
        <begin position="305"/>
        <end position="329"/>
    </location>
</feature>